<keyword evidence="2" id="KW-0547">Nucleotide-binding</keyword>
<dbReference type="PANTHER" id="PTHR28629">
    <property type="entry name" value="TRIOKINASE/FMN CYCLASE"/>
    <property type="match status" value="1"/>
</dbReference>
<evidence type="ECO:0000256" key="4">
    <source>
        <dbReference type="ARBA" id="ARBA00022840"/>
    </source>
</evidence>
<protein>
    <submittedName>
        <fullName evidence="6">Dihydroxyacetone kinase subunit DhaK</fullName>
    </submittedName>
</protein>
<dbReference type="InterPro" id="IPR004006">
    <property type="entry name" value="DhaK_dom"/>
</dbReference>
<evidence type="ECO:0000256" key="2">
    <source>
        <dbReference type="ARBA" id="ARBA00022741"/>
    </source>
</evidence>
<dbReference type="SUPFAM" id="SSF82549">
    <property type="entry name" value="DAK1/DegV-like"/>
    <property type="match status" value="1"/>
</dbReference>
<name>A0A511ZFS2_9BACI</name>
<dbReference type="FunFam" id="3.30.1180.20:FF:000001">
    <property type="entry name" value="Dihydroxyacetone kinase 1"/>
    <property type="match status" value="1"/>
</dbReference>
<evidence type="ECO:0000313" key="6">
    <source>
        <dbReference type="EMBL" id="GEN86303.1"/>
    </source>
</evidence>
<evidence type="ECO:0000256" key="1">
    <source>
        <dbReference type="ARBA" id="ARBA00022679"/>
    </source>
</evidence>
<dbReference type="GO" id="GO:0019563">
    <property type="term" value="P:glycerol catabolic process"/>
    <property type="evidence" value="ECO:0007669"/>
    <property type="project" value="TreeGrafter"/>
</dbReference>
<comment type="caution">
    <text evidence="6">The sequence shown here is derived from an EMBL/GenBank/DDBJ whole genome shotgun (WGS) entry which is preliminary data.</text>
</comment>
<dbReference type="RefSeq" id="WP_147209318.1">
    <property type="nucleotide sequence ID" value="NZ_BJYM01000003.1"/>
</dbReference>
<dbReference type="PROSITE" id="PS51481">
    <property type="entry name" value="DHAK"/>
    <property type="match status" value="1"/>
</dbReference>
<dbReference type="FunFam" id="3.40.50.10440:FF:000001">
    <property type="entry name" value="Dihydroxyacetone kinase, DhaK subunit"/>
    <property type="match status" value="1"/>
</dbReference>
<proteinExistence type="predicted"/>
<keyword evidence="1" id="KW-0808">Transferase</keyword>
<accession>A0A511ZFS2</accession>
<feature type="domain" description="DhaK" evidence="5">
    <location>
        <begin position="7"/>
        <end position="327"/>
    </location>
</feature>
<dbReference type="GO" id="GO:0005829">
    <property type="term" value="C:cytosol"/>
    <property type="evidence" value="ECO:0007669"/>
    <property type="project" value="TreeGrafter"/>
</dbReference>
<dbReference type="PANTHER" id="PTHR28629:SF4">
    <property type="entry name" value="TRIOKINASE_FMN CYCLASE"/>
    <property type="match status" value="1"/>
</dbReference>
<dbReference type="InterPro" id="IPR050861">
    <property type="entry name" value="Dihydroxyacetone_Kinase"/>
</dbReference>
<evidence type="ECO:0000259" key="5">
    <source>
        <dbReference type="PROSITE" id="PS51481"/>
    </source>
</evidence>
<dbReference type="Proteomes" id="UP000321558">
    <property type="component" value="Unassembled WGS sequence"/>
</dbReference>
<gene>
    <name evidence="6" type="ORF">OSO01_10420</name>
</gene>
<sequence>MKKLINEVDDVVLESLDGFVAANHRTHQKVNGVNGVIRKAENNKKVSIVLGGGSGHEPVFLGLVGEGMADGAALGSVFASPDPQTILEVIKSAYTDEGTLCLVINYAGDTMNFGMASELAGYEDLKVETALVTDDVASAPKGQEDERRGVAGLLFITKVTGAAAEKGYSLAEVKQIAEKANRLTRTMGIALTPCSLPGSKPNFTIGEDEYEFGMGIHGEPGIKTKKLKAADEIVTEIIEGLVDDLVLQGGDEVAVLVNSTGATTILELNIVFRQVANLLKKQNIHIYDTNIGSFCTSLEMAGVSISIMKLDNELKSLYNEPAYTPYFYRKGNA</sequence>
<evidence type="ECO:0000256" key="3">
    <source>
        <dbReference type="ARBA" id="ARBA00022777"/>
    </source>
</evidence>
<dbReference type="OrthoDB" id="9806345at2"/>
<evidence type="ECO:0000313" key="7">
    <source>
        <dbReference type="Proteomes" id="UP000321558"/>
    </source>
</evidence>
<dbReference type="GO" id="GO:0004371">
    <property type="term" value="F:glycerone kinase activity"/>
    <property type="evidence" value="ECO:0007669"/>
    <property type="project" value="InterPro"/>
</dbReference>
<dbReference type="AlphaFoldDB" id="A0A511ZFS2"/>
<keyword evidence="3 6" id="KW-0418">Kinase</keyword>
<reference evidence="6 7" key="1">
    <citation type="submission" date="2019-07" db="EMBL/GenBank/DDBJ databases">
        <title>Whole genome shotgun sequence of Oceanobacillus sojae NBRC 105379.</title>
        <authorList>
            <person name="Hosoyama A."/>
            <person name="Uohara A."/>
            <person name="Ohji S."/>
            <person name="Ichikawa N."/>
        </authorList>
    </citation>
    <scope>NUCLEOTIDE SEQUENCE [LARGE SCALE GENOMIC DNA]</scope>
    <source>
        <strain evidence="6 7">NBRC 105379</strain>
    </source>
</reference>
<dbReference type="Gene3D" id="3.30.1180.20">
    <property type="entry name" value="Dihydroxyacetone kinase, domain 2"/>
    <property type="match status" value="1"/>
</dbReference>
<organism evidence="6 7">
    <name type="scientific">Oceanobacillus sojae</name>
    <dbReference type="NCBI Taxonomy" id="582851"/>
    <lineage>
        <taxon>Bacteria</taxon>
        <taxon>Bacillati</taxon>
        <taxon>Bacillota</taxon>
        <taxon>Bacilli</taxon>
        <taxon>Bacillales</taxon>
        <taxon>Bacillaceae</taxon>
        <taxon>Oceanobacillus</taxon>
    </lineage>
</organism>
<keyword evidence="7" id="KW-1185">Reference proteome</keyword>
<dbReference type="Pfam" id="PF02733">
    <property type="entry name" value="Dak1"/>
    <property type="match status" value="1"/>
</dbReference>
<keyword evidence="4" id="KW-0067">ATP-binding</keyword>
<dbReference type="Gene3D" id="3.40.50.10440">
    <property type="entry name" value="Dihydroxyacetone kinase, domain 1"/>
    <property type="match status" value="1"/>
</dbReference>
<dbReference type="GO" id="GO:0005524">
    <property type="term" value="F:ATP binding"/>
    <property type="evidence" value="ECO:0007669"/>
    <property type="project" value="UniProtKB-KW"/>
</dbReference>
<dbReference type="EMBL" id="BJYM01000003">
    <property type="protein sequence ID" value="GEN86303.1"/>
    <property type="molecule type" value="Genomic_DNA"/>
</dbReference>